<protein>
    <submittedName>
        <fullName evidence="1">Uncharacterized protein</fullName>
    </submittedName>
</protein>
<keyword evidence="2" id="KW-1185">Reference proteome</keyword>
<proteinExistence type="predicted"/>
<gene>
    <name evidence="1" type="ORF">SELMODRAFT_443577</name>
</gene>
<accession>D8S2C2</accession>
<organism evidence="2">
    <name type="scientific">Selaginella moellendorffii</name>
    <name type="common">Spikemoss</name>
    <dbReference type="NCBI Taxonomy" id="88036"/>
    <lineage>
        <taxon>Eukaryota</taxon>
        <taxon>Viridiplantae</taxon>
        <taxon>Streptophyta</taxon>
        <taxon>Embryophyta</taxon>
        <taxon>Tracheophyta</taxon>
        <taxon>Lycopodiopsida</taxon>
        <taxon>Selaginellales</taxon>
        <taxon>Selaginellaceae</taxon>
        <taxon>Selaginella</taxon>
    </lineage>
</organism>
<dbReference type="KEGG" id="smo:SELMODRAFT_443577"/>
<evidence type="ECO:0000313" key="1">
    <source>
        <dbReference type="EMBL" id="EFJ21438.1"/>
    </source>
</evidence>
<dbReference type="EMBL" id="GL377599">
    <property type="protein sequence ID" value="EFJ21438.1"/>
    <property type="molecule type" value="Genomic_DNA"/>
</dbReference>
<dbReference type="InParanoid" id="D8S2C2"/>
<dbReference type="Proteomes" id="UP000001514">
    <property type="component" value="Unassembled WGS sequence"/>
</dbReference>
<dbReference type="HOGENOM" id="CLU_957788_0_0_1"/>
<name>D8S2C2_SELML</name>
<reference evidence="1 2" key="1">
    <citation type="journal article" date="2011" name="Science">
        <title>The Selaginella genome identifies genetic changes associated with the evolution of vascular plants.</title>
        <authorList>
            <person name="Banks J.A."/>
            <person name="Nishiyama T."/>
            <person name="Hasebe M."/>
            <person name="Bowman J.L."/>
            <person name="Gribskov M."/>
            <person name="dePamphilis C."/>
            <person name="Albert V.A."/>
            <person name="Aono N."/>
            <person name="Aoyama T."/>
            <person name="Ambrose B.A."/>
            <person name="Ashton N.W."/>
            <person name="Axtell M.J."/>
            <person name="Barker E."/>
            <person name="Barker M.S."/>
            <person name="Bennetzen J.L."/>
            <person name="Bonawitz N.D."/>
            <person name="Chapple C."/>
            <person name="Cheng C."/>
            <person name="Correa L.G."/>
            <person name="Dacre M."/>
            <person name="DeBarry J."/>
            <person name="Dreyer I."/>
            <person name="Elias M."/>
            <person name="Engstrom E.M."/>
            <person name="Estelle M."/>
            <person name="Feng L."/>
            <person name="Finet C."/>
            <person name="Floyd S.K."/>
            <person name="Frommer W.B."/>
            <person name="Fujita T."/>
            <person name="Gramzow L."/>
            <person name="Gutensohn M."/>
            <person name="Harholt J."/>
            <person name="Hattori M."/>
            <person name="Heyl A."/>
            <person name="Hirai T."/>
            <person name="Hiwatashi Y."/>
            <person name="Ishikawa M."/>
            <person name="Iwata M."/>
            <person name="Karol K.G."/>
            <person name="Koehler B."/>
            <person name="Kolukisaoglu U."/>
            <person name="Kubo M."/>
            <person name="Kurata T."/>
            <person name="Lalonde S."/>
            <person name="Li K."/>
            <person name="Li Y."/>
            <person name="Litt A."/>
            <person name="Lyons E."/>
            <person name="Manning G."/>
            <person name="Maruyama T."/>
            <person name="Michael T.P."/>
            <person name="Mikami K."/>
            <person name="Miyazaki S."/>
            <person name="Morinaga S."/>
            <person name="Murata T."/>
            <person name="Mueller-Roeber B."/>
            <person name="Nelson D.R."/>
            <person name="Obara M."/>
            <person name="Oguri Y."/>
            <person name="Olmstead R.G."/>
            <person name="Onodera N."/>
            <person name="Petersen B.L."/>
            <person name="Pils B."/>
            <person name="Prigge M."/>
            <person name="Rensing S.A."/>
            <person name="Riano-Pachon D.M."/>
            <person name="Roberts A.W."/>
            <person name="Sato Y."/>
            <person name="Scheller H.V."/>
            <person name="Schulz B."/>
            <person name="Schulz C."/>
            <person name="Shakirov E.V."/>
            <person name="Shibagaki N."/>
            <person name="Shinohara N."/>
            <person name="Shippen D.E."/>
            <person name="Soerensen I."/>
            <person name="Sotooka R."/>
            <person name="Sugimoto N."/>
            <person name="Sugita M."/>
            <person name="Sumikawa N."/>
            <person name="Tanurdzic M."/>
            <person name="Theissen G."/>
            <person name="Ulvskov P."/>
            <person name="Wakazuki S."/>
            <person name="Weng J.K."/>
            <person name="Willats W.W."/>
            <person name="Wipf D."/>
            <person name="Wolf P.G."/>
            <person name="Yang L."/>
            <person name="Zimmer A.D."/>
            <person name="Zhu Q."/>
            <person name="Mitros T."/>
            <person name="Hellsten U."/>
            <person name="Loque D."/>
            <person name="Otillar R."/>
            <person name="Salamov A."/>
            <person name="Schmutz J."/>
            <person name="Shapiro H."/>
            <person name="Lindquist E."/>
            <person name="Lucas S."/>
            <person name="Rokhsar D."/>
            <person name="Grigoriev I.V."/>
        </authorList>
    </citation>
    <scope>NUCLEOTIDE SEQUENCE [LARGE SCALE GENOMIC DNA]</scope>
</reference>
<dbReference type="Gramene" id="EFJ21438">
    <property type="protein sequence ID" value="EFJ21438"/>
    <property type="gene ID" value="SELMODRAFT_443577"/>
</dbReference>
<dbReference type="eggNOG" id="ENOG502SUB3">
    <property type="taxonomic scope" value="Eukaryota"/>
</dbReference>
<evidence type="ECO:0000313" key="2">
    <source>
        <dbReference type="Proteomes" id="UP000001514"/>
    </source>
</evidence>
<dbReference type="AlphaFoldDB" id="D8S2C2"/>
<sequence length="291" mass="32922">MARKVAPAAKKHKSTTGAVVKNKVTSPMVKFVDMRAASGERMATVRAKMAEKFKHMKASLQVSMVRFRHPINPVHRVAAREAARETKAAATERRRQAVAAAKNTASRKRALIRRLLNSMHTRNLCSISIREALMQYQKCYHSFLQGEYAVDYSAFAFPYEIISEVVDGVTSFPEPEKRDAVDPSTDFCWQKKPWKSVFSPSVGDSLSPYYIYEGNFKVSIKVTRFIWAFFKPVKGCRQGEVIYGRIERPVNRVAAGLRDVCIEVGPSYKKQRVLLLSTRSSPTYFCANDPI</sequence>